<protein>
    <submittedName>
        <fullName evidence="2">F-box associated domain</fullName>
    </submittedName>
</protein>
<feature type="domain" description="F-box associated beta-propeller type 1" evidence="1">
    <location>
        <begin position="18"/>
        <end position="203"/>
    </location>
</feature>
<dbReference type="AlphaFoldDB" id="A0A2P5AVJ8"/>
<organism evidence="2 3">
    <name type="scientific">Parasponia andersonii</name>
    <name type="common">Sponia andersonii</name>
    <dbReference type="NCBI Taxonomy" id="3476"/>
    <lineage>
        <taxon>Eukaryota</taxon>
        <taxon>Viridiplantae</taxon>
        <taxon>Streptophyta</taxon>
        <taxon>Embryophyta</taxon>
        <taxon>Tracheophyta</taxon>
        <taxon>Spermatophyta</taxon>
        <taxon>Magnoliopsida</taxon>
        <taxon>eudicotyledons</taxon>
        <taxon>Gunneridae</taxon>
        <taxon>Pentapetalae</taxon>
        <taxon>rosids</taxon>
        <taxon>fabids</taxon>
        <taxon>Rosales</taxon>
        <taxon>Cannabaceae</taxon>
        <taxon>Parasponia</taxon>
    </lineage>
</organism>
<name>A0A2P5AVJ8_PARAD</name>
<comment type="caution">
    <text evidence="2">The sequence shown here is derived from an EMBL/GenBank/DDBJ whole genome shotgun (WGS) entry which is preliminary data.</text>
</comment>
<dbReference type="InterPro" id="IPR050796">
    <property type="entry name" value="SCF_F-box_component"/>
</dbReference>
<dbReference type="PANTHER" id="PTHR31672:SF10">
    <property type="entry name" value="F-BOX DOMAIN-CONTAINING PROTEIN"/>
    <property type="match status" value="1"/>
</dbReference>
<dbReference type="OrthoDB" id="1141067at2759"/>
<dbReference type="PANTHER" id="PTHR31672">
    <property type="entry name" value="BNACNNG10540D PROTEIN"/>
    <property type="match status" value="1"/>
</dbReference>
<sequence length="290" mass="33991">MGLVCVRLSDSSPPGYGDLVLWNPATKDLRYLPEPAMSLQGKDSNIMSFGFEYRNKDYKLVVFELNNYKDCKGTMFRFQMFSESCNSWRVETEVNDLLGYEIVKRHMLLVLNSSVIVNEILYLVGYESSKDGYTILSFNLHDEKFDGKISMPPSKNRFFLTNSWSDDSLCLLQRDNDQDCHFWVNGDHRSHSWTEIFKVKHESVTGSISDYRLHFTGVWKNKFIFAKQYRVMPYSGEQISIDLNHHENKIKPECILRHLCLAIINWCTQLLAKKYIRIKGDNNTQSYFHR</sequence>
<dbReference type="NCBIfam" id="TIGR01640">
    <property type="entry name" value="F_box_assoc_1"/>
    <property type="match status" value="1"/>
</dbReference>
<reference evidence="3" key="1">
    <citation type="submission" date="2016-06" db="EMBL/GenBank/DDBJ databases">
        <title>Parallel loss of symbiosis genes in relatives of nitrogen-fixing non-legume Parasponia.</title>
        <authorList>
            <person name="Van Velzen R."/>
            <person name="Holmer R."/>
            <person name="Bu F."/>
            <person name="Rutten L."/>
            <person name="Van Zeijl A."/>
            <person name="Liu W."/>
            <person name="Santuari L."/>
            <person name="Cao Q."/>
            <person name="Sharma T."/>
            <person name="Shen D."/>
            <person name="Roswanjaya Y."/>
            <person name="Wardhani T."/>
            <person name="Kalhor M.S."/>
            <person name="Jansen J."/>
            <person name="Van den Hoogen J."/>
            <person name="Gungor B."/>
            <person name="Hartog M."/>
            <person name="Hontelez J."/>
            <person name="Verver J."/>
            <person name="Yang W.-C."/>
            <person name="Schijlen E."/>
            <person name="Repin R."/>
            <person name="Schilthuizen M."/>
            <person name="Schranz E."/>
            <person name="Heidstra R."/>
            <person name="Miyata K."/>
            <person name="Fedorova E."/>
            <person name="Kohlen W."/>
            <person name="Bisseling T."/>
            <person name="Smit S."/>
            <person name="Geurts R."/>
        </authorList>
    </citation>
    <scope>NUCLEOTIDE SEQUENCE [LARGE SCALE GENOMIC DNA]</scope>
    <source>
        <strain evidence="3">cv. WU1-14</strain>
    </source>
</reference>
<proteinExistence type="predicted"/>
<dbReference type="InterPro" id="IPR006527">
    <property type="entry name" value="F-box-assoc_dom_typ1"/>
</dbReference>
<gene>
    <name evidence="2" type="ORF">PanWU01x14_296640</name>
</gene>
<dbReference type="Proteomes" id="UP000237105">
    <property type="component" value="Unassembled WGS sequence"/>
</dbReference>
<evidence type="ECO:0000259" key="1">
    <source>
        <dbReference type="Pfam" id="PF07734"/>
    </source>
</evidence>
<evidence type="ECO:0000313" key="3">
    <source>
        <dbReference type="Proteomes" id="UP000237105"/>
    </source>
</evidence>
<keyword evidence="3" id="KW-1185">Reference proteome</keyword>
<dbReference type="InterPro" id="IPR017451">
    <property type="entry name" value="F-box-assoc_interact_dom"/>
</dbReference>
<evidence type="ECO:0000313" key="2">
    <source>
        <dbReference type="EMBL" id="PON40528.1"/>
    </source>
</evidence>
<dbReference type="Pfam" id="PF07734">
    <property type="entry name" value="FBA_1"/>
    <property type="match status" value="1"/>
</dbReference>
<accession>A0A2P5AVJ8</accession>
<dbReference type="EMBL" id="JXTB01000436">
    <property type="protein sequence ID" value="PON40528.1"/>
    <property type="molecule type" value="Genomic_DNA"/>
</dbReference>